<proteinExistence type="inferred from homology"/>
<feature type="domain" description="CBM20" evidence="17">
    <location>
        <begin position="1"/>
        <end position="98"/>
    </location>
</feature>
<dbReference type="InterPro" id="IPR013784">
    <property type="entry name" value="Carb-bd-like_fold"/>
</dbReference>
<dbReference type="SUPFAM" id="SSF49452">
    <property type="entry name" value="Starch-binding domain-like"/>
    <property type="match status" value="2"/>
</dbReference>
<evidence type="ECO:0000256" key="5">
    <source>
        <dbReference type="ARBA" id="ARBA00012560"/>
    </source>
</evidence>
<dbReference type="eggNOG" id="COG1640">
    <property type="taxonomic scope" value="Bacteria"/>
</dbReference>
<evidence type="ECO:0000256" key="6">
    <source>
        <dbReference type="ARBA" id="ARBA00020295"/>
    </source>
</evidence>
<comment type="similarity">
    <text evidence="3 16">Belongs to the disproportionating enzyme family.</text>
</comment>
<reference evidence="18 19" key="1">
    <citation type="submission" date="2014-08" db="EMBL/GenBank/DDBJ databases">
        <title>Porphyromonas gulae strain:COT-052_OH1451 Genome sequencing.</title>
        <authorList>
            <person name="Wallis C."/>
            <person name="Deusch O."/>
            <person name="O'Flynn C."/>
            <person name="Davis I."/>
            <person name="Jospin G."/>
            <person name="Darling A.E."/>
            <person name="Coil D.A."/>
            <person name="Alexiev A."/>
            <person name="Horsfall A."/>
            <person name="Kirkwood N."/>
            <person name="Harris S."/>
            <person name="Eisen J.A."/>
        </authorList>
    </citation>
    <scope>NUCLEOTIDE SEQUENCE [LARGE SCALE GENOMIC DNA]</scope>
    <source>
        <strain evidence="19">COT-052 OH1451</strain>
    </source>
</reference>
<dbReference type="GO" id="GO:0008234">
    <property type="term" value="F:cysteine-type peptidase activity"/>
    <property type="evidence" value="ECO:0007669"/>
    <property type="project" value="UniProtKB-KW"/>
</dbReference>
<evidence type="ECO:0000313" key="18">
    <source>
        <dbReference type="EMBL" id="KGN84902.1"/>
    </source>
</evidence>
<dbReference type="InterPro" id="IPR013783">
    <property type="entry name" value="Ig-like_fold"/>
</dbReference>
<evidence type="ECO:0000256" key="7">
    <source>
        <dbReference type="ARBA" id="ARBA00022490"/>
    </source>
</evidence>
<dbReference type="AlphaFoldDB" id="A0A0A2F4D1"/>
<dbReference type="InterPro" id="IPR003385">
    <property type="entry name" value="Glyco_hydro_77"/>
</dbReference>
<evidence type="ECO:0000256" key="15">
    <source>
        <dbReference type="ARBA" id="ARBA00031501"/>
    </source>
</evidence>
<dbReference type="OrthoDB" id="9811841at2"/>
<evidence type="ECO:0000256" key="10">
    <source>
        <dbReference type="ARBA" id="ARBA00022679"/>
    </source>
</evidence>
<dbReference type="GO" id="GO:0004134">
    <property type="term" value="F:4-alpha-glucanotransferase activity"/>
    <property type="evidence" value="ECO:0007669"/>
    <property type="project" value="UniProtKB-EC"/>
</dbReference>
<dbReference type="PANTHER" id="PTHR32518:SF3">
    <property type="entry name" value="4-ALPHA-GLUCANOTRANSFERASE"/>
    <property type="match status" value="1"/>
</dbReference>
<dbReference type="SMART" id="SM01065">
    <property type="entry name" value="CBM_2"/>
    <property type="match status" value="2"/>
</dbReference>
<evidence type="ECO:0000256" key="8">
    <source>
        <dbReference type="ARBA" id="ARBA00022670"/>
    </source>
</evidence>
<evidence type="ECO:0000256" key="2">
    <source>
        <dbReference type="ARBA" id="ARBA00004496"/>
    </source>
</evidence>
<comment type="catalytic activity">
    <reaction evidence="1 16">
        <text>Transfers a segment of a (1-&gt;4)-alpha-D-glucan to a new position in an acceptor, which may be glucose or a (1-&gt;4)-alpha-D-glucan.</text>
        <dbReference type="EC" id="2.4.1.25"/>
    </reaction>
</comment>
<keyword evidence="13 16" id="KW-0119">Carbohydrate metabolism</keyword>
<dbReference type="PROSITE" id="PS51166">
    <property type="entry name" value="CBM20"/>
    <property type="match status" value="2"/>
</dbReference>
<evidence type="ECO:0000256" key="1">
    <source>
        <dbReference type="ARBA" id="ARBA00000439"/>
    </source>
</evidence>
<evidence type="ECO:0000256" key="14">
    <source>
        <dbReference type="ARBA" id="ARBA00031423"/>
    </source>
</evidence>
<keyword evidence="11" id="KW-0788">Thiol protease</keyword>
<dbReference type="NCBIfam" id="TIGR00217">
    <property type="entry name" value="malQ"/>
    <property type="match status" value="1"/>
</dbReference>
<evidence type="ECO:0000256" key="9">
    <source>
        <dbReference type="ARBA" id="ARBA00022676"/>
    </source>
</evidence>
<evidence type="ECO:0000313" key="19">
    <source>
        <dbReference type="Proteomes" id="UP000030130"/>
    </source>
</evidence>
<dbReference type="GO" id="GO:0005975">
    <property type="term" value="P:carbohydrate metabolic process"/>
    <property type="evidence" value="ECO:0007669"/>
    <property type="project" value="InterPro"/>
</dbReference>
<dbReference type="STRING" id="111105.HR09_04920"/>
<comment type="subcellular location">
    <subcellularLocation>
        <location evidence="2">Cytoplasm</location>
    </subcellularLocation>
</comment>
<dbReference type="RefSeq" id="WP_039421486.1">
    <property type="nucleotide sequence ID" value="NZ_JRAI01000063.1"/>
</dbReference>
<dbReference type="GO" id="GO:2001070">
    <property type="term" value="F:starch binding"/>
    <property type="evidence" value="ECO:0007669"/>
    <property type="project" value="InterPro"/>
</dbReference>
<dbReference type="Proteomes" id="UP000030130">
    <property type="component" value="Unassembled WGS sequence"/>
</dbReference>
<keyword evidence="10 16" id="KW-0808">Transferase</keyword>
<keyword evidence="11" id="KW-0378">Hydrolase</keyword>
<dbReference type="Gene3D" id="3.20.20.80">
    <property type="entry name" value="Glycosidases"/>
    <property type="match status" value="2"/>
</dbReference>
<evidence type="ECO:0000256" key="3">
    <source>
        <dbReference type="ARBA" id="ARBA00005684"/>
    </source>
</evidence>
<accession>A0A0A2F4D1</accession>
<evidence type="ECO:0000256" key="16">
    <source>
        <dbReference type="RuleBase" id="RU361207"/>
    </source>
</evidence>
<evidence type="ECO:0000256" key="4">
    <source>
        <dbReference type="ARBA" id="ARBA00006067"/>
    </source>
</evidence>
<dbReference type="PANTHER" id="PTHR32518">
    <property type="match status" value="1"/>
</dbReference>
<evidence type="ECO:0000256" key="13">
    <source>
        <dbReference type="ARBA" id="ARBA00023277"/>
    </source>
</evidence>
<gene>
    <name evidence="18" type="ORF">HR08_07520</name>
</gene>
<dbReference type="GO" id="GO:0005737">
    <property type="term" value="C:cytoplasm"/>
    <property type="evidence" value="ECO:0007669"/>
    <property type="project" value="UniProtKB-SubCell"/>
</dbReference>
<keyword evidence="12" id="KW-0843">Virulence</keyword>
<comment type="similarity">
    <text evidence="4">Belongs to the peptidase C25 family.</text>
</comment>
<evidence type="ECO:0000256" key="11">
    <source>
        <dbReference type="ARBA" id="ARBA00022807"/>
    </source>
</evidence>
<keyword evidence="9 16" id="KW-0328">Glycosyltransferase</keyword>
<keyword evidence="8" id="KW-0645">Protease</keyword>
<evidence type="ECO:0000259" key="17">
    <source>
        <dbReference type="PROSITE" id="PS51166"/>
    </source>
</evidence>
<protein>
    <recommendedName>
        <fullName evidence="6 16">4-alpha-glucanotransferase</fullName>
        <ecNumber evidence="5 16">2.4.1.25</ecNumber>
    </recommendedName>
    <alternativeName>
        <fullName evidence="14 16">Amylomaltase</fullName>
    </alternativeName>
    <alternativeName>
        <fullName evidence="15 16">Disproportionating enzyme</fullName>
    </alternativeName>
</protein>
<dbReference type="Pfam" id="PF00686">
    <property type="entry name" value="CBM_20"/>
    <property type="match status" value="2"/>
</dbReference>
<keyword evidence="7" id="KW-0963">Cytoplasm</keyword>
<dbReference type="GO" id="GO:0006508">
    <property type="term" value="P:proteolysis"/>
    <property type="evidence" value="ECO:0007669"/>
    <property type="project" value="UniProtKB-KW"/>
</dbReference>
<dbReference type="InterPro" id="IPR017853">
    <property type="entry name" value="GH"/>
</dbReference>
<dbReference type="Gene3D" id="2.60.40.10">
    <property type="entry name" value="Immunoglobulins"/>
    <property type="match status" value="2"/>
</dbReference>
<dbReference type="SUPFAM" id="SSF51445">
    <property type="entry name" value="(Trans)glycosidases"/>
    <property type="match status" value="1"/>
</dbReference>
<evidence type="ECO:0000256" key="12">
    <source>
        <dbReference type="ARBA" id="ARBA00023026"/>
    </source>
</evidence>
<name>A0A0A2F4D1_9PORP</name>
<sequence>MEIVFSIKYRADWGQRLCISGSSAELGNWDEALALELTATGEDRWVGRVIIDGRRKDIQYYYLVRDADGHSVRKEWKRMHHLVLDHGYKRVLMDDYWIDRPKNAPFFSSAFYDVLFRHEEKLERAPKPTKEGVKVVMQLYAPCVHPDQKIYMTGNSPALGNWSVQQARAMHHLGKGEWSITLEKDELPPLLEYKFFIAGQDDCSDIRWEEGENRSYRFEETDAYGAVYLAGLCFREGDYMPRYAGTVIPLFGLRSRKDWGIGDFGALRGMVDWAAMTGQRIIQLLPINDTTYTRSYRDSYPYNIVSVIAIHPIYADLDALPRLKDSALMAKMEKQAEALRVLEQTDYPAVLALKEEFLHALYRQEGANVMRKKAFRQFVSAAADWLDPYAAFCHLRDKYEGLPLHLWPEYTWGKNRIERMAVSPELKTETNYYRFVQFLLHEQLHAVSAYAEEKGILLKGDIPIGVSPNSVEVWMEPSLFDTEHAAGSPPDQFSEDGQNWGFPIYRWDVMSQNGFAWWRKRFESMSDYFKAFRIDHILGFFRIWEIPVKHISGLLGHFNPAIAMTEKEIKEYGFPFDARFCSLPLIHTDDLKPIFGRYASEVCCRYLRPFDSDYYTLTTKNFYQTDIAALDPAAVVGGEDTIRGLMRVATEVCFVIDSDKPAAFHPRIHFERSLRYAHLSLEEKKAWQRLSDDYFYKRNDELWKQEALSRLIPLLSSTDMLVCVEDLGMIPPAVPVVMEQLQLLSLILERISKEPGQDFADMSRQPYCSVCTTSTHDMAPLRLWWQENEPLRRHYYSMILGEKGSAPQACTPETARRILGQHLRSSSMLAILPLADWLALSEDLQGAVTPEAEQINKPEISDHYWRYRMPIPIESLSEDYRELNESIASLIRTAGRG</sequence>
<organism evidence="18 19">
    <name type="scientific">Porphyromonas gulae</name>
    <dbReference type="NCBI Taxonomy" id="111105"/>
    <lineage>
        <taxon>Bacteria</taxon>
        <taxon>Pseudomonadati</taxon>
        <taxon>Bacteroidota</taxon>
        <taxon>Bacteroidia</taxon>
        <taxon>Bacteroidales</taxon>
        <taxon>Porphyromonadaceae</taxon>
        <taxon>Porphyromonas</taxon>
    </lineage>
</organism>
<dbReference type="EC" id="2.4.1.25" evidence="5 16"/>
<comment type="caution">
    <text evidence="18">The sequence shown here is derived from an EMBL/GenBank/DDBJ whole genome shotgun (WGS) entry which is preliminary data.</text>
</comment>
<dbReference type="EMBL" id="JRAI01000063">
    <property type="protein sequence ID" value="KGN84902.1"/>
    <property type="molecule type" value="Genomic_DNA"/>
</dbReference>
<dbReference type="Pfam" id="PF02446">
    <property type="entry name" value="Glyco_hydro_77"/>
    <property type="match status" value="1"/>
</dbReference>
<feature type="domain" description="CBM20" evidence="17">
    <location>
        <begin position="127"/>
        <end position="236"/>
    </location>
</feature>
<dbReference type="InterPro" id="IPR002044">
    <property type="entry name" value="CBM20"/>
</dbReference>